<evidence type="ECO:0000313" key="2">
    <source>
        <dbReference type="Proteomes" id="UP000054097"/>
    </source>
</evidence>
<dbReference type="Proteomes" id="UP000054097">
    <property type="component" value="Unassembled WGS sequence"/>
</dbReference>
<proteinExistence type="predicted"/>
<dbReference type="HOGENOM" id="CLU_032935_2_0_1"/>
<dbReference type="SUPFAM" id="SSF52058">
    <property type="entry name" value="L domain-like"/>
    <property type="match status" value="1"/>
</dbReference>
<sequence>MATLKQMADFNARVTSMFDQELEQLRNTYETVHKRYLKQIFEIEATQSELYRIQSLITASEAQRALRQSEQRELQALMHPIRRCPEDILREIFEWVTCEAGNSRHILEDSVHLSSVCQKWREVAISTPFLWVNVSFDLRKTAVVLKHQQQTVLPRLKGQAVSILVTDIDSRWAERLDACGLKMFPLIDNLLLGLARLDATPQLLRPELLFLAGRVRNVVIHSKTTLGLPSPFLQPISLGSNLLGQFPGLTSVAITDLSNVTFQLTHTNSTLKELSIENAKVVSITSILHGCLKLDTLKIKNTTIPGFSTPVVAKSLKYLELAGIEGDSWMAHTSLPKLETLVLFIESTTASLAFISSNRSIKKLFCKSSLSDIVSIAPQLIELHALPPLQALGGFSFQSQAVLPSLRNLFVNMTSTNHNVTMQAFDMLVRTRCLPVGHPESLAKQPSDVLSGLAFAFSGSLQPQEWQQSKIYMDSTRSEFVHPFYSRKVTCLTWPFSST</sequence>
<reference evidence="2" key="2">
    <citation type="submission" date="2015-01" db="EMBL/GenBank/DDBJ databases">
        <title>Evolutionary Origins and Diversification of the Mycorrhizal Mutualists.</title>
        <authorList>
            <consortium name="DOE Joint Genome Institute"/>
            <consortium name="Mycorrhizal Genomics Consortium"/>
            <person name="Kohler A."/>
            <person name="Kuo A."/>
            <person name="Nagy L.G."/>
            <person name="Floudas D."/>
            <person name="Copeland A."/>
            <person name="Barry K.W."/>
            <person name="Cichocki N."/>
            <person name="Veneault-Fourrey C."/>
            <person name="LaButti K."/>
            <person name="Lindquist E.A."/>
            <person name="Lipzen A."/>
            <person name="Lundell T."/>
            <person name="Morin E."/>
            <person name="Murat C."/>
            <person name="Riley R."/>
            <person name="Ohm R."/>
            <person name="Sun H."/>
            <person name="Tunlid A."/>
            <person name="Henrissat B."/>
            <person name="Grigoriev I.V."/>
            <person name="Hibbett D.S."/>
            <person name="Martin F."/>
        </authorList>
    </citation>
    <scope>NUCLEOTIDE SEQUENCE [LARGE SCALE GENOMIC DNA]</scope>
    <source>
        <strain evidence="2">MAFF 305830</strain>
    </source>
</reference>
<dbReference type="STRING" id="933852.A0A0C3AF62"/>
<accession>A0A0C3AF62</accession>
<keyword evidence="2" id="KW-1185">Reference proteome</keyword>
<dbReference type="Gene3D" id="1.20.1280.50">
    <property type="match status" value="1"/>
</dbReference>
<name>A0A0C3AF62_SERVB</name>
<gene>
    <name evidence="1" type="ORF">M408DRAFT_27980</name>
</gene>
<dbReference type="InterPro" id="IPR032675">
    <property type="entry name" value="LRR_dom_sf"/>
</dbReference>
<dbReference type="AlphaFoldDB" id="A0A0C3AF62"/>
<organism evidence="1 2">
    <name type="scientific">Serendipita vermifera MAFF 305830</name>
    <dbReference type="NCBI Taxonomy" id="933852"/>
    <lineage>
        <taxon>Eukaryota</taxon>
        <taxon>Fungi</taxon>
        <taxon>Dikarya</taxon>
        <taxon>Basidiomycota</taxon>
        <taxon>Agaricomycotina</taxon>
        <taxon>Agaricomycetes</taxon>
        <taxon>Sebacinales</taxon>
        <taxon>Serendipitaceae</taxon>
        <taxon>Serendipita</taxon>
    </lineage>
</organism>
<dbReference type="EMBL" id="KN824339">
    <property type="protein sequence ID" value="KIM23290.1"/>
    <property type="molecule type" value="Genomic_DNA"/>
</dbReference>
<dbReference type="Gene3D" id="3.80.10.10">
    <property type="entry name" value="Ribonuclease Inhibitor"/>
    <property type="match status" value="1"/>
</dbReference>
<reference evidence="1 2" key="1">
    <citation type="submission" date="2014-04" db="EMBL/GenBank/DDBJ databases">
        <authorList>
            <consortium name="DOE Joint Genome Institute"/>
            <person name="Kuo A."/>
            <person name="Zuccaro A."/>
            <person name="Kohler A."/>
            <person name="Nagy L.G."/>
            <person name="Floudas D."/>
            <person name="Copeland A."/>
            <person name="Barry K.W."/>
            <person name="Cichocki N."/>
            <person name="Veneault-Fourrey C."/>
            <person name="LaButti K."/>
            <person name="Lindquist E.A."/>
            <person name="Lipzen A."/>
            <person name="Lundell T."/>
            <person name="Morin E."/>
            <person name="Murat C."/>
            <person name="Sun H."/>
            <person name="Tunlid A."/>
            <person name="Henrissat B."/>
            <person name="Grigoriev I.V."/>
            <person name="Hibbett D.S."/>
            <person name="Martin F."/>
            <person name="Nordberg H.P."/>
            <person name="Cantor M.N."/>
            <person name="Hua S.X."/>
        </authorList>
    </citation>
    <scope>NUCLEOTIDE SEQUENCE [LARGE SCALE GENOMIC DNA]</scope>
    <source>
        <strain evidence="1 2">MAFF 305830</strain>
    </source>
</reference>
<protein>
    <submittedName>
        <fullName evidence="1">Uncharacterized protein</fullName>
    </submittedName>
</protein>
<evidence type="ECO:0000313" key="1">
    <source>
        <dbReference type="EMBL" id="KIM23290.1"/>
    </source>
</evidence>